<evidence type="ECO:0000313" key="7">
    <source>
        <dbReference type="EMBL" id="KAF0729872.1"/>
    </source>
</evidence>
<keyword evidence="4 6" id="KW-1133">Transmembrane helix</keyword>
<feature type="transmembrane region" description="Helical" evidence="6">
    <location>
        <begin position="356"/>
        <end position="374"/>
    </location>
</feature>
<feature type="transmembrane region" description="Helical" evidence="6">
    <location>
        <begin position="327"/>
        <end position="344"/>
    </location>
</feature>
<proteinExistence type="predicted"/>
<comment type="subcellular location">
    <subcellularLocation>
        <location evidence="1">Membrane</location>
        <topology evidence="1">Multi-pass membrane protein</topology>
    </subcellularLocation>
</comment>
<keyword evidence="3 6" id="KW-0812">Transmembrane</keyword>
<dbReference type="Pfam" id="PF08449">
    <property type="entry name" value="UAA"/>
    <property type="match status" value="1"/>
</dbReference>
<keyword evidence="5 6" id="KW-0472">Membrane</keyword>
<feature type="transmembrane region" description="Helical" evidence="6">
    <location>
        <begin position="164"/>
        <end position="186"/>
    </location>
</feature>
<feature type="transmembrane region" description="Helical" evidence="6">
    <location>
        <begin position="113"/>
        <end position="136"/>
    </location>
</feature>
<sequence>MSQVDKLPLPQPASAADATRIGFFWGFLMLVAGTLCTIVTKAQYGIRAQGTESCIVNGAVSKDCLFDKPWFGVLEMKLGMAGCLAVVWIQHLIQKRKNPATAENISVSWNTIVWFLVPSSLDLLCTVFANVGLLWITSSIHQMTKGSLVIFNAVILVQFMGKRLFAYQYMSIGLVVLAITLVAYVGVLHSTSAESIDSQVSHANQVLGFTCVVLSQFVTAWQYVVEEWLLTERQVNPAVLVGWEGLWGLIFFIVLGPLLTLTAPGSSLTMIWHEDFIDSLVKLSNSPSLVGSVLLFCVCTGIYNFSASCVTKYLTSVMSSFLDTARALGIWVAALFLYYVAGWTSGDSAGEPWTPWSWIELTGFIVLAVGTLMYKKVIRLPIAWLYEAEENELYLEEKTPLITTA</sequence>
<dbReference type="InterPro" id="IPR013657">
    <property type="entry name" value="SCL35B1-4/HUT1"/>
</dbReference>
<dbReference type="EMBL" id="VJMJ01000159">
    <property type="protein sequence ID" value="KAF0729872.1"/>
    <property type="molecule type" value="Genomic_DNA"/>
</dbReference>
<accession>A0A6G0WR47</accession>
<name>A0A6G0WR47_9STRA</name>
<feature type="transmembrane region" description="Helical" evidence="6">
    <location>
        <begin position="70"/>
        <end position="93"/>
    </location>
</feature>
<evidence type="ECO:0000256" key="3">
    <source>
        <dbReference type="ARBA" id="ARBA00022692"/>
    </source>
</evidence>
<evidence type="ECO:0008006" key="9">
    <source>
        <dbReference type="Google" id="ProtNLM"/>
    </source>
</evidence>
<dbReference type="VEuPathDB" id="FungiDB:AeMF1_013547"/>
<dbReference type="GO" id="GO:0055085">
    <property type="term" value="P:transmembrane transport"/>
    <property type="evidence" value="ECO:0007669"/>
    <property type="project" value="InterPro"/>
</dbReference>
<evidence type="ECO:0000256" key="6">
    <source>
        <dbReference type="SAM" id="Phobius"/>
    </source>
</evidence>
<feature type="transmembrane region" description="Helical" evidence="6">
    <location>
        <begin position="20"/>
        <end position="39"/>
    </location>
</feature>
<dbReference type="AlphaFoldDB" id="A0A6G0WR47"/>
<organism evidence="7 8">
    <name type="scientific">Aphanomyces euteiches</name>
    <dbReference type="NCBI Taxonomy" id="100861"/>
    <lineage>
        <taxon>Eukaryota</taxon>
        <taxon>Sar</taxon>
        <taxon>Stramenopiles</taxon>
        <taxon>Oomycota</taxon>
        <taxon>Saprolegniomycetes</taxon>
        <taxon>Saprolegniales</taxon>
        <taxon>Verrucalvaceae</taxon>
        <taxon>Aphanomyces</taxon>
    </lineage>
</organism>
<feature type="transmembrane region" description="Helical" evidence="6">
    <location>
        <begin position="206"/>
        <end position="225"/>
    </location>
</feature>
<dbReference type="PANTHER" id="PTHR13146:SF6">
    <property type="entry name" value="THH1_TOM1_TOM3 DOMAIN-CONTAINING PROTEIN"/>
    <property type="match status" value="1"/>
</dbReference>
<evidence type="ECO:0000313" key="8">
    <source>
        <dbReference type="Proteomes" id="UP000481153"/>
    </source>
</evidence>
<evidence type="ECO:0000256" key="4">
    <source>
        <dbReference type="ARBA" id="ARBA00022989"/>
    </source>
</evidence>
<evidence type="ECO:0000256" key="2">
    <source>
        <dbReference type="ARBA" id="ARBA00022448"/>
    </source>
</evidence>
<feature type="transmembrane region" description="Helical" evidence="6">
    <location>
        <begin position="246"/>
        <end position="273"/>
    </location>
</feature>
<keyword evidence="8" id="KW-1185">Reference proteome</keyword>
<dbReference type="Proteomes" id="UP000481153">
    <property type="component" value="Unassembled WGS sequence"/>
</dbReference>
<evidence type="ECO:0000256" key="5">
    <source>
        <dbReference type="ARBA" id="ARBA00023136"/>
    </source>
</evidence>
<dbReference type="GO" id="GO:0016020">
    <property type="term" value="C:membrane"/>
    <property type="evidence" value="ECO:0007669"/>
    <property type="project" value="UniProtKB-SubCell"/>
</dbReference>
<gene>
    <name evidence="7" type="ORF">Ae201684_012516</name>
</gene>
<comment type="caution">
    <text evidence="7">The sequence shown here is derived from an EMBL/GenBank/DDBJ whole genome shotgun (WGS) entry which is preliminary data.</text>
</comment>
<dbReference type="PANTHER" id="PTHR13146">
    <property type="match status" value="1"/>
</dbReference>
<protein>
    <recommendedName>
        <fullName evidence="9">EamA domain-containing protein</fullName>
    </recommendedName>
</protein>
<feature type="transmembrane region" description="Helical" evidence="6">
    <location>
        <begin position="293"/>
        <end position="315"/>
    </location>
</feature>
<evidence type="ECO:0000256" key="1">
    <source>
        <dbReference type="ARBA" id="ARBA00004141"/>
    </source>
</evidence>
<reference evidence="7 8" key="1">
    <citation type="submission" date="2019-07" db="EMBL/GenBank/DDBJ databases">
        <title>Genomics analysis of Aphanomyces spp. identifies a new class of oomycete effector associated with host adaptation.</title>
        <authorList>
            <person name="Gaulin E."/>
        </authorList>
    </citation>
    <scope>NUCLEOTIDE SEQUENCE [LARGE SCALE GENOMIC DNA]</scope>
    <source>
        <strain evidence="7 8">ATCC 201684</strain>
    </source>
</reference>
<keyword evidence="2" id="KW-0813">Transport</keyword>